<dbReference type="SUPFAM" id="SSF49503">
    <property type="entry name" value="Cupredoxins"/>
    <property type="match status" value="3"/>
</dbReference>
<proteinExistence type="inferred from homology"/>
<keyword evidence="6" id="KW-1185">Reference proteome</keyword>
<feature type="domain" description="Plastocyanin-like" evidence="3">
    <location>
        <begin position="381"/>
        <end position="514"/>
    </location>
</feature>
<dbReference type="Proteomes" id="UP000295008">
    <property type="component" value="Unassembled WGS sequence"/>
</dbReference>
<dbReference type="CDD" id="cd13891">
    <property type="entry name" value="CuRO_3_CotA_like"/>
    <property type="match status" value="1"/>
</dbReference>
<feature type="region of interest" description="Disordered" evidence="2">
    <location>
        <begin position="516"/>
        <end position="539"/>
    </location>
</feature>
<dbReference type="InterPro" id="IPR008972">
    <property type="entry name" value="Cupredoxin"/>
</dbReference>
<feature type="compositionally biased region" description="Pro residues" evidence="2">
    <location>
        <begin position="521"/>
        <end position="533"/>
    </location>
</feature>
<dbReference type="GO" id="GO:0005507">
    <property type="term" value="F:copper ion binding"/>
    <property type="evidence" value="ECO:0007669"/>
    <property type="project" value="InterPro"/>
</dbReference>
<accession>A0A4R1RII0</accession>
<dbReference type="CDD" id="cd13868">
    <property type="entry name" value="CuRO_2_CotA_like"/>
    <property type="match status" value="1"/>
</dbReference>
<comment type="caution">
    <text evidence="5">The sequence shown here is derived from an EMBL/GenBank/DDBJ whole genome shotgun (WGS) entry which is preliminary data.</text>
</comment>
<comment type="similarity">
    <text evidence="1">Belongs to the multicopper oxidase family.</text>
</comment>
<evidence type="ECO:0000259" key="3">
    <source>
        <dbReference type="Pfam" id="PF07731"/>
    </source>
</evidence>
<dbReference type="GO" id="GO:0016491">
    <property type="term" value="F:oxidoreductase activity"/>
    <property type="evidence" value="ECO:0007669"/>
    <property type="project" value="InterPro"/>
</dbReference>
<evidence type="ECO:0000313" key="5">
    <source>
        <dbReference type="EMBL" id="TCL65908.1"/>
    </source>
</evidence>
<dbReference type="Pfam" id="PF07732">
    <property type="entry name" value="Cu-oxidase_3"/>
    <property type="match status" value="2"/>
</dbReference>
<dbReference type="InterPro" id="IPR045087">
    <property type="entry name" value="Cu-oxidase_fam"/>
</dbReference>
<feature type="domain" description="Plastocyanin-like" evidence="4">
    <location>
        <begin position="45"/>
        <end position="82"/>
    </location>
</feature>
<keyword evidence="5" id="KW-0167">Capsid protein</keyword>
<dbReference type="Pfam" id="PF07731">
    <property type="entry name" value="Cu-oxidase_2"/>
    <property type="match status" value="1"/>
</dbReference>
<name>A0A4R1RII0_HYDET</name>
<dbReference type="PANTHER" id="PTHR48267">
    <property type="entry name" value="CUPREDOXIN SUPERFAMILY PROTEIN"/>
    <property type="match status" value="1"/>
</dbReference>
<dbReference type="InterPro" id="IPR011707">
    <property type="entry name" value="Cu-oxidase-like_N"/>
</dbReference>
<dbReference type="AlphaFoldDB" id="A0A4R1RII0"/>
<evidence type="ECO:0000313" key="6">
    <source>
        <dbReference type="Proteomes" id="UP000295008"/>
    </source>
</evidence>
<sequence>MTALRKFIDPLPLVPTLKPKYKDEDGTHYDVRMRQVLHQFHSELKEATVWGYEGIYPGPVIEVQKNEPVWIKWLNELPEKHFLPVDKTLHGVGDAPEVRTVVHLHGARVEDDSDGYPEAWYTRGFAQRGPFFTRRTYFYPNQQRACTLWYHDHALGITRLNVYAGLAGFYLIRDKSECVLGLPEGPYEIPLLIQDRSFNPDGSLFYPSQPAPPLGPVPGVNPSITPGFLGDTIVVNGKVWPYLEVEPRKYRFRVLNGSNDRFYRLSLSSGQPMHQIGTDGGLLEYPVDVYQLIMAPAERVDLIIDFSKHQGKEIVMLNDAANPFPNGAPVDPETTGQVMMFKVTKPLSCKDHSVIPDYLYPLPYPQPKRAKVQRYLPLVVTRDQYGRLLFELDGKMWHDPVTEKPRLGEYEIWNIINPGLGAHPIHLHLIEFQILERQPFDIAIYNQTGQLKYTGPAVPPDLNEQGLKDMARANPGMVTRFLVRFEPYTGRYVWHCHILEHEDYDMMRPLQVVDRDYPESPVQPPTPFVPPDPGGHIDH</sequence>
<organism evidence="5 6">
    <name type="scientific">Hydrogenispora ethanolica</name>
    <dbReference type="NCBI Taxonomy" id="1082276"/>
    <lineage>
        <taxon>Bacteria</taxon>
        <taxon>Bacillati</taxon>
        <taxon>Bacillota</taxon>
        <taxon>Hydrogenispora</taxon>
    </lineage>
</organism>
<dbReference type="InterPro" id="IPR011706">
    <property type="entry name" value="Cu-oxidase_C"/>
</dbReference>
<dbReference type="EMBL" id="SLUN01000016">
    <property type="protein sequence ID" value="TCL65908.1"/>
    <property type="molecule type" value="Genomic_DNA"/>
</dbReference>
<dbReference type="CDD" id="cd13844">
    <property type="entry name" value="CuRO_1_BOD_CotA_like"/>
    <property type="match status" value="1"/>
</dbReference>
<dbReference type="RefSeq" id="WP_132014871.1">
    <property type="nucleotide sequence ID" value="NZ_SLUN01000016.1"/>
</dbReference>
<evidence type="ECO:0000256" key="2">
    <source>
        <dbReference type="SAM" id="MobiDB-lite"/>
    </source>
</evidence>
<feature type="domain" description="Plastocyanin-like" evidence="4">
    <location>
        <begin position="99"/>
        <end position="176"/>
    </location>
</feature>
<dbReference type="OrthoDB" id="9757546at2"/>
<reference evidence="5 6" key="1">
    <citation type="submission" date="2019-03" db="EMBL/GenBank/DDBJ databases">
        <title>Genomic Encyclopedia of Type Strains, Phase IV (KMG-IV): sequencing the most valuable type-strain genomes for metagenomic binning, comparative biology and taxonomic classification.</title>
        <authorList>
            <person name="Goeker M."/>
        </authorList>
    </citation>
    <scope>NUCLEOTIDE SEQUENCE [LARGE SCALE GENOMIC DNA]</scope>
    <source>
        <strain evidence="5 6">LX-B</strain>
    </source>
</reference>
<keyword evidence="5" id="KW-0946">Virion</keyword>
<dbReference type="PANTHER" id="PTHR48267:SF1">
    <property type="entry name" value="BILIRUBIN OXIDASE"/>
    <property type="match status" value="1"/>
</dbReference>
<gene>
    <name evidence="5" type="ORF">EDC14_101638</name>
</gene>
<dbReference type="Gene3D" id="2.60.40.420">
    <property type="entry name" value="Cupredoxins - blue copper proteins"/>
    <property type="match status" value="3"/>
</dbReference>
<evidence type="ECO:0000259" key="4">
    <source>
        <dbReference type="Pfam" id="PF07732"/>
    </source>
</evidence>
<protein>
    <submittedName>
        <fullName evidence="5">Spore coat protein A</fullName>
    </submittedName>
</protein>
<evidence type="ECO:0000256" key="1">
    <source>
        <dbReference type="ARBA" id="ARBA00010609"/>
    </source>
</evidence>